<gene>
    <name evidence="2" type="primary">ORF13079</name>
</gene>
<name>A0A0B6Y568_9EUPU</name>
<organism evidence="2">
    <name type="scientific">Arion vulgaris</name>
    <dbReference type="NCBI Taxonomy" id="1028688"/>
    <lineage>
        <taxon>Eukaryota</taxon>
        <taxon>Metazoa</taxon>
        <taxon>Spiralia</taxon>
        <taxon>Lophotrochozoa</taxon>
        <taxon>Mollusca</taxon>
        <taxon>Gastropoda</taxon>
        <taxon>Heterobranchia</taxon>
        <taxon>Euthyneura</taxon>
        <taxon>Panpulmonata</taxon>
        <taxon>Eupulmonata</taxon>
        <taxon>Stylommatophora</taxon>
        <taxon>Helicina</taxon>
        <taxon>Arionoidea</taxon>
        <taxon>Arionidae</taxon>
        <taxon>Arion</taxon>
    </lineage>
</organism>
<evidence type="ECO:0000313" key="2">
    <source>
        <dbReference type="EMBL" id="CEK51304.1"/>
    </source>
</evidence>
<keyword evidence="1" id="KW-0812">Transmembrane</keyword>
<sequence length="142" mass="16199">MDKSVIIQVSDDSLQFDETIIISDQESEPLIASDCKVEHFPQPLLPQEIIIMSNKTITRHGILGTAMTFSPLSDEVLLQLKDSNSHFTQEDFDVLREMLNATVFMRMFSLVGITGFTFFIRMLLSVFIVLITTLLNNDILKW</sequence>
<feature type="non-terminal residue" evidence="2">
    <location>
        <position position="142"/>
    </location>
</feature>
<keyword evidence="1" id="KW-1133">Transmembrane helix</keyword>
<protein>
    <submittedName>
        <fullName evidence="2">Uncharacterized protein</fullName>
    </submittedName>
</protein>
<accession>A0A0B6Y568</accession>
<evidence type="ECO:0000256" key="1">
    <source>
        <dbReference type="SAM" id="Phobius"/>
    </source>
</evidence>
<reference evidence="2" key="1">
    <citation type="submission" date="2014-12" db="EMBL/GenBank/DDBJ databases">
        <title>Insight into the proteome of Arion vulgaris.</title>
        <authorList>
            <person name="Aradska J."/>
            <person name="Bulat T."/>
            <person name="Smidak R."/>
            <person name="Sarate P."/>
            <person name="Gangsoo J."/>
            <person name="Sialana F."/>
            <person name="Bilban M."/>
            <person name="Lubec G."/>
        </authorList>
    </citation>
    <scope>NUCLEOTIDE SEQUENCE</scope>
    <source>
        <tissue evidence="2">Skin</tissue>
    </source>
</reference>
<dbReference type="AlphaFoldDB" id="A0A0B6Y568"/>
<proteinExistence type="predicted"/>
<keyword evidence="1" id="KW-0472">Membrane</keyword>
<dbReference type="EMBL" id="HACG01004439">
    <property type="protein sequence ID" value="CEK51304.1"/>
    <property type="molecule type" value="Transcribed_RNA"/>
</dbReference>
<feature type="transmembrane region" description="Helical" evidence="1">
    <location>
        <begin position="108"/>
        <end position="135"/>
    </location>
</feature>